<name>A0A851GIA8_9BACT</name>
<evidence type="ECO:0000256" key="1">
    <source>
        <dbReference type="SAM" id="SignalP"/>
    </source>
</evidence>
<protein>
    <submittedName>
        <fullName evidence="2">Uncharacterized protein</fullName>
    </submittedName>
</protein>
<organism evidence="2 3">
    <name type="scientific">Oceaniferula marina</name>
    <dbReference type="NCBI Taxonomy" id="2748318"/>
    <lineage>
        <taxon>Bacteria</taxon>
        <taxon>Pseudomonadati</taxon>
        <taxon>Verrucomicrobiota</taxon>
        <taxon>Verrucomicrobiia</taxon>
        <taxon>Verrucomicrobiales</taxon>
        <taxon>Verrucomicrobiaceae</taxon>
        <taxon>Oceaniferula</taxon>
    </lineage>
</organism>
<reference evidence="2 3" key="1">
    <citation type="submission" date="2020-07" db="EMBL/GenBank/DDBJ databases">
        <title>Roseicoccus Jingziensis gen. nov., sp. nov., isolated from coastal seawater.</title>
        <authorList>
            <person name="Feng X."/>
        </authorList>
    </citation>
    <scope>NUCLEOTIDE SEQUENCE [LARGE SCALE GENOMIC DNA]</scope>
    <source>
        <strain evidence="2 3">N1E253</strain>
    </source>
</reference>
<dbReference type="RefSeq" id="WP_178931491.1">
    <property type="nucleotide sequence ID" value="NZ_JACBAZ010000002.1"/>
</dbReference>
<accession>A0A851GIA8</accession>
<gene>
    <name evidence="2" type="ORF">HW115_04950</name>
</gene>
<sequence>MILPRMLLACVLFGLSANFSLAGFKVPSSVFTTEQLEEAKSKAEKDDKALAFVYTDSGST</sequence>
<dbReference type="AlphaFoldDB" id="A0A851GIA8"/>
<evidence type="ECO:0000313" key="2">
    <source>
        <dbReference type="EMBL" id="NWK54945.1"/>
    </source>
</evidence>
<dbReference type="EMBL" id="JACBAZ010000002">
    <property type="protein sequence ID" value="NWK54945.1"/>
    <property type="molecule type" value="Genomic_DNA"/>
</dbReference>
<comment type="caution">
    <text evidence="2">The sequence shown here is derived from an EMBL/GenBank/DDBJ whole genome shotgun (WGS) entry which is preliminary data.</text>
</comment>
<feature type="chain" id="PRO_5032373230" evidence="1">
    <location>
        <begin position="23"/>
        <end position="60"/>
    </location>
</feature>
<keyword evidence="1" id="KW-0732">Signal</keyword>
<dbReference type="Proteomes" id="UP000557872">
    <property type="component" value="Unassembled WGS sequence"/>
</dbReference>
<evidence type="ECO:0000313" key="3">
    <source>
        <dbReference type="Proteomes" id="UP000557872"/>
    </source>
</evidence>
<proteinExistence type="predicted"/>
<feature type="signal peptide" evidence="1">
    <location>
        <begin position="1"/>
        <end position="22"/>
    </location>
</feature>
<keyword evidence="3" id="KW-1185">Reference proteome</keyword>